<dbReference type="Proteomes" id="UP000232227">
    <property type="component" value="Chromosome"/>
</dbReference>
<evidence type="ECO:0000313" key="2">
    <source>
        <dbReference type="Proteomes" id="UP000232227"/>
    </source>
</evidence>
<evidence type="ECO:0000313" key="1">
    <source>
        <dbReference type="EMBL" id="ATG97509.1"/>
    </source>
</evidence>
<organism evidence="1 2">
    <name type="scientific">Mesoplasma lactucae ATCC 49193</name>
    <dbReference type="NCBI Taxonomy" id="81460"/>
    <lineage>
        <taxon>Bacteria</taxon>
        <taxon>Bacillati</taxon>
        <taxon>Mycoplasmatota</taxon>
        <taxon>Mollicutes</taxon>
        <taxon>Entomoplasmatales</taxon>
        <taxon>Entomoplasmataceae</taxon>
        <taxon>Mesoplasma</taxon>
    </lineage>
</organism>
<sequence>MKRKWQIFFYSWFGLVSIFCVLLDLFMSTIQPDNHAKGQGWFTSYFDLSIINQFIYISVWTTLLVATFGILSFIALFVKKMPKWILGKNNRTFLVSMTSIVFFVYTVSLISNPDGIIGFDIWYKILKSSLEHFITPILMVVFYFCYVDKEQNVSCKAYAKKYGWLTIIFTGTYILVMVIRAAMLYNYGPKSDYLNQRPENAPSDWNWEDNSIAPFPYVVSPWTSPWYIWIPAGIAIVLSPYGVGNLYNWWSNHTNDWYFHHVQKKHDLERKLA</sequence>
<dbReference type="EMBL" id="CP023668">
    <property type="protein sequence ID" value="ATG97509.1"/>
    <property type="molecule type" value="Genomic_DNA"/>
</dbReference>
<name>A0A291IRT3_9MOLU</name>
<gene>
    <name evidence="1" type="ORF">CP520_01945</name>
</gene>
<dbReference type="AlphaFoldDB" id="A0A291IRT3"/>
<dbReference type="OrthoDB" id="388890at2"/>
<accession>A0A291IRT3</accession>
<protein>
    <submittedName>
        <fullName evidence="1">Uncharacterized protein</fullName>
    </submittedName>
</protein>
<proteinExistence type="predicted"/>
<reference evidence="1 2" key="1">
    <citation type="submission" date="2017-09" db="EMBL/GenBank/DDBJ databases">
        <title>SPAdes assembly of the Mesoplasma lactucae genome.</title>
        <authorList>
            <person name="Knight T.F."/>
            <person name="Rubinstein R."/>
            <person name="Citino T."/>
        </authorList>
    </citation>
    <scope>NUCLEOTIDE SEQUENCE [LARGE SCALE GENOMIC DNA]</scope>
    <source>
        <strain evidence="1 2">831-C4</strain>
    </source>
</reference>
<dbReference type="RefSeq" id="WP_096862797.1">
    <property type="nucleotide sequence ID" value="NZ_CP023668.1"/>
</dbReference>
<dbReference type="KEGG" id="mlac:CP520_01945"/>
<keyword evidence="2" id="KW-1185">Reference proteome</keyword>